<evidence type="ECO:0000256" key="6">
    <source>
        <dbReference type="ARBA" id="ARBA00048151"/>
    </source>
</evidence>
<evidence type="ECO:0000256" key="3">
    <source>
        <dbReference type="ARBA" id="ARBA00022723"/>
    </source>
</evidence>
<accession>A0A7C4EWJ6</accession>
<keyword evidence="3" id="KW-0479">Metal-binding</keyword>
<dbReference type="Pfam" id="PF01645">
    <property type="entry name" value="Glu_synthase"/>
    <property type="match status" value="1"/>
</dbReference>
<comment type="similarity">
    <text evidence="1">Belongs to the glutamate synthase family.</text>
</comment>
<dbReference type="InterPro" id="IPR013785">
    <property type="entry name" value="Aldolase_TIM"/>
</dbReference>
<protein>
    <recommendedName>
        <fullName evidence="2">glutamate synthase (NADPH)</fullName>
        <ecNumber evidence="2">1.4.1.13</ecNumber>
    </recommendedName>
</protein>
<evidence type="ECO:0000313" key="8">
    <source>
        <dbReference type="EMBL" id="HGH60435.1"/>
    </source>
</evidence>
<dbReference type="PANTHER" id="PTHR43819">
    <property type="entry name" value="ARCHAEAL-TYPE GLUTAMATE SYNTHASE [NADPH]"/>
    <property type="match status" value="1"/>
</dbReference>
<gene>
    <name evidence="8" type="ORF">ENV54_03950</name>
</gene>
<comment type="catalytic activity">
    <reaction evidence="6">
        <text>2 L-glutamate + NADP(+) = L-glutamine + 2-oxoglutarate + NADPH + H(+)</text>
        <dbReference type="Rhea" id="RHEA:15501"/>
        <dbReference type="ChEBI" id="CHEBI:15378"/>
        <dbReference type="ChEBI" id="CHEBI:16810"/>
        <dbReference type="ChEBI" id="CHEBI:29985"/>
        <dbReference type="ChEBI" id="CHEBI:57783"/>
        <dbReference type="ChEBI" id="CHEBI:58349"/>
        <dbReference type="ChEBI" id="CHEBI:58359"/>
        <dbReference type="EC" id="1.4.1.13"/>
    </reaction>
</comment>
<sequence length="460" mass="50714">MPKKYHIEVHPTPNRFPRIGRSGIVDWGEGCLKCAKCVKTQCIYGVYEKRSFSTDIFGDTIDELCKSCFRCVQGCPKRLIHKTINPEWEALGDELYTPEVISANWEQAETGKIPVSGAGYGGPFCGAGFDSMWTDMSEIVRPTRDGIHGREYISTLVDLGRRPPYLILGQGGSVASEPLPRVRIPLPVVFDLLPFGDLSPNVWEAIASAAARLQTMAVMPWNQAARLGQYSEYLAPFVGKEIPEELPLSGFRMIEIEDHEAAKATLEKVKAQQPDLVVSVRMAASSDPSDINRIVELHSFGYDVIHYAAQDSGYEQPGFQGAHLKDMIRQAHAGLLQHAVRDEIALLASGGIAMAEHVIKAMLCGANAVGVDVPLLMAMGCRVCRECVEGRTCPVSIGTISPPWGVRRIINLMGAWHNQFLEMMGAMGIREARRLTGEQGRVMFFEDLERDTFAQLFSGS</sequence>
<dbReference type="SUPFAM" id="SSF51395">
    <property type="entry name" value="FMN-linked oxidoreductases"/>
    <property type="match status" value="1"/>
</dbReference>
<dbReference type="EMBL" id="DTGT01000123">
    <property type="protein sequence ID" value="HGH60435.1"/>
    <property type="molecule type" value="Genomic_DNA"/>
</dbReference>
<keyword evidence="5" id="KW-0411">Iron-sulfur</keyword>
<evidence type="ECO:0000256" key="5">
    <source>
        <dbReference type="ARBA" id="ARBA00023014"/>
    </source>
</evidence>
<dbReference type="GO" id="GO:0051536">
    <property type="term" value="F:iron-sulfur cluster binding"/>
    <property type="evidence" value="ECO:0007669"/>
    <property type="project" value="UniProtKB-KW"/>
</dbReference>
<dbReference type="GO" id="GO:0004355">
    <property type="term" value="F:glutamate synthase (NADPH) activity"/>
    <property type="evidence" value="ECO:0007669"/>
    <property type="project" value="UniProtKB-EC"/>
</dbReference>
<feature type="domain" description="4Fe-4S ferredoxin-type" evidence="7">
    <location>
        <begin position="57"/>
        <end position="87"/>
    </location>
</feature>
<dbReference type="InterPro" id="IPR017900">
    <property type="entry name" value="4Fe4S_Fe_S_CS"/>
</dbReference>
<evidence type="ECO:0000256" key="2">
    <source>
        <dbReference type="ARBA" id="ARBA00012079"/>
    </source>
</evidence>
<dbReference type="GO" id="GO:0046872">
    <property type="term" value="F:metal ion binding"/>
    <property type="evidence" value="ECO:0007669"/>
    <property type="project" value="UniProtKB-KW"/>
</dbReference>
<evidence type="ECO:0000259" key="7">
    <source>
        <dbReference type="PROSITE" id="PS51379"/>
    </source>
</evidence>
<proteinExistence type="inferred from homology"/>
<dbReference type="PANTHER" id="PTHR43819:SF1">
    <property type="entry name" value="ARCHAEAL-TYPE GLUTAMATE SYNTHASE [NADPH]"/>
    <property type="match status" value="1"/>
</dbReference>
<organism evidence="8">
    <name type="scientific">Desulfomonile tiedjei</name>
    <dbReference type="NCBI Taxonomy" id="2358"/>
    <lineage>
        <taxon>Bacteria</taxon>
        <taxon>Pseudomonadati</taxon>
        <taxon>Thermodesulfobacteriota</taxon>
        <taxon>Desulfomonilia</taxon>
        <taxon>Desulfomonilales</taxon>
        <taxon>Desulfomonilaceae</taxon>
        <taxon>Desulfomonile</taxon>
    </lineage>
</organism>
<evidence type="ECO:0000256" key="4">
    <source>
        <dbReference type="ARBA" id="ARBA00023004"/>
    </source>
</evidence>
<dbReference type="PROSITE" id="PS51379">
    <property type="entry name" value="4FE4S_FER_2"/>
    <property type="match status" value="1"/>
</dbReference>
<dbReference type="AlphaFoldDB" id="A0A7C4EWJ6"/>
<comment type="caution">
    <text evidence="8">The sequence shown here is derived from an EMBL/GenBank/DDBJ whole genome shotgun (WGS) entry which is preliminary data.</text>
</comment>
<dbReference type="EC" id="1.4.1.13" evidence="2"/>
<dbReference type="InterPro" id="IPR017896">
    <property type="entry name" value="4Fe4S_Fe-S-bd"/>
</dbReference>
<dbReference type="InterPro" id="IPR002932">
    <property type="entry name" value="Glu_synthdom"/>
</dbReference>
<dbReference type="PROSITE" id="PS00198">
    <property type="entry name" value="4FE4S_FER_1"/>
    <property type="match status" value="1"/>
</dbReference>
<dbReference type="GO" id="GO:0006537">
    <property type="term" value="P:glutamate biosynthetic process"/>
    <property type="evidence" value="ECO:0007669"/>
    <property type="project" value="InterPro"/>
</dbReference>
<keyword evidence="4" id="KW-0408">Iron</keyword>
<reference evidence="8" key="1">
    <citation type="journal article" date="2020" name="mSystems">
        <title>Genome- and Community-Level Interaction Insights into Carbon Utilization and Element Cycling Functions of Hydrothermarchaeota in Hydrothermal Sediment.</title>
        <authorList>
            <person name="Zhou Z."/>
            <person name="Liu Y."/>
            <person name="Xu W."/>
            <person name="Pan J."/>
            <person name="Luo Z.H."/>
            <person name="Li M."/>
        </authorList>
    </citation>
    <scope>NUCLEOTIDE SEQUENCE [LARGE SCALE GENOMIC DNA]</scope>
    <source>
        <strain evidence="8">SpSt-769</strain>
    </source>
</reference>
<dbReference type="Gene3D" id="3.20.20.70">
    <property type="entry name" value="Aldolase class I"/>
    <property type="match status" value="1"/>
</dbReference>
<evidence type="ECO:0000256" key="1">
    <source>
        <dbReference type="ARBA" id="ARBA00009716"/>
    </source>
</evidence>
<name>A0A7C4EWJ6_9BACT</name>